<evidence type="ECO:0000313" key="2">
    <source>
        <dbReference type="EMBL" id="KAK3678556.1"/>
    </source>
</evidence>
<dbReference type="InterPro" id="IPR036736">
    <property type="entry name" value="ACP-like_sf"/>
</dbReference>
<comment type="caution">
    <text evidence="2">The sequence shown here is derived from an EMBL/GenBank/DDBJ whole genome shotgun (WGS) entry which is preliminary data.</text>
</comment>
<feature type="compositionally biased region" description="Polar residues" evidence="1">
    <location>
        <begin position="661"/>
        <end position="679"/>
    </location>
</feature>
<reference evidence="2" key="1">
    <citation type="submission" date="2023-07" db="EMBL/GenBank/DDBJ databases">
        <title>Black Yeasts Isolated from many extreme environments.</title>
        <authorList>
            <person name="Coleine C."/>
            <person name="Stajich J.E."/>
            <person name="Selbmann L."/>
        </authorList>
    </citation>
    <scope>NUCLEOTIDE SEQUENCE</scope>
    <source>
        <strain evidence="2">CCFEE 5485</strain>
    </source>
</reference>
<feature type="compositionally biased region" description="Basic and acidic residues" evidence="1">
    <location>
        <begin position="681"/>
        <end position="690"/>
    </location>
</feature>
<protein>
    <submittedName>
        <fullName evidence="2">Uncharacterized protein</fullName>
    </submittedName>
</protein>
<dbReference type="Proteomes" id="UP001274830">
    <property type="component" value="Unassembled WGS sequence"/>
</dbReference>
<dbReference type="AlphaFoldDB" id="A0AAE0WVF6"/>
<dbReference type="SUPFAM" id="SSF47336">
    <property type="entry name" value="ACP-like"/>
    <property type="match status" value="1"/>
</dbReference>
<feature type="compositionally biased region" description="Basic residues" evidence="1">
    <location>
        <begin position="11"/>
        <end position="21"/>
    </location>
</feature>
<dbReference type="EMBL" id="JAUTXT010000004">
    <property type="protein sequence ID" value="KAK3678556.1"/>
    <property type="molecule type" value="Genomic_DNA"/>
</dbReference>
<proteinExistence type="predicted"/>
<feature type="compositionally biased region" description="Basic and acidic residues" evidence="1">
    <location>
        <begin position="1"/>
        <end position="10"/>
    </location>
</feature>
<feature type="region of interest" description="Disordered" evidence="1">
    <location>
        <begin position="206"/>
        <end position="225"/>
    </location>
</feature>
<feature type="region of interest" description="Disordered" evidence="1">
    <location>
        <begin position="1"/>
        <end position="21"/>
    </location>
</feature>
<evidence type="ECO:0000256" key="1">
    <source>
        <dbReference type="SAM" id="MobiDB-lite"/>
    </source>
</evidence>
<keyword evidence="3" id="KW-1185">Reference proteome</keyword>
<accession>A0AAE0WVF6</accession>
<feature type="compositionally biased region" description="Basic and acidic residues" evidence="1">
    <location>
        <begin position="620"/>
        <end position="630"/>
    </location>
</feature>
<feature type="compositionally biased region" description="Polar residues" evidence="1">
    <location>
        <begin position="212"/>
        <end position="223"/>
    </location>
</feature>
<gene>
    <name evidence="2" type="ORF">LTR78_001854</name>
</gene>
<evidence type="ECO:0000313" key="3">
    <source>
        <dbReference type="Proteomes" id="UP001274830"/>
    </source>
</evidence>
<feature type="region of interest" description="Disordered" evidence="1">
    <location>
        <begin position="751"/>
        <end position="815"/>
    </location>
</feature>
<organism evidence="2 3">
    <name type="scientific">Recurvomyces mirabilis</name>
    <dbReference type="NCBI Taxonomy" id="574656"/>
    <lineage>
        <taxon>Eukaryota</taxon>
        <taxon>Fungi</taxon>
        <taxon>Dikarya</taxon>
        <taxon>Ascomycota</taxon>
        <taxon>Pezizomycotina</taxon>
        <taxon>Dothideomycetes</taxon>
        <taxon>Dothideomycetidae</taxon>
        <taxon>Mycosphaerellales</taxon>
        <taxon>Teratosphaeriaceae</taxon>
        <taxon>Recurvomyces</taxon>
    </lineage>
</organism>
<feature type="compositionally biased region" description="Basic and acidic residues" evidence="1">
    <location>
        <begin position="752"/>
        <end position="763"/>
    </location>
</feature>
<sequence length="815" mass="91188">MTIRREERNHAPNRRPSILKKKTSPPYIRIGYLPRVVEILTPKSGVLDGIFATIWRKTNGRFGPRSHAPAHLPQFDLVEDASAGATSAAAHEHATTHPSKIESSDTIAARERLAQLRRALNEFRLQYDLLISDKSLSEDYRKQKSDYLSSAIEKVVLRLSTDRIVLHLEADDSLRDEKQQFSRDAHVLLSRLMVVAIPTISTKNVEARSAAPPQQSALRSSHSIPGRYPVLPHQDDQDLYTSSVPQSPAHVPVNELHSNPLGLRGYETLDRYRTDTTTGWRTTLRNLVTQRAKVLNEGERKKPKQILPPSYQMHTAVVANTPGAWPSWTELQPATPMQVTPTGLSADARLVFSPLVHQVRIILQNALGMSWEAIPEHADLADLGLTLRDKVQVLEHLRAATKPSLPDTLLIMQRTRASIEAAVEKSAEVQALPEVTTEMIRPASQTVMEFLQSLVEQHEVLMSFNDEVACTLDTYQALPDIQVQDKLASINDSYITRLHSHLQALDLEGLQASLSTRKALESLEDTMQYFHQFKMAHETRAKASAGLSLSLRCSRDLAFEEIRRTVWESVRAMSQTHTDIRIRELAGMSLEQVDVYVYNERQNLEAETKRLEGLALNARGRGERARRSDEQDTDEEHLETARRARQAARQQRSGRGGARENGNTQGVSRSAPEQAQSRVRSVLEYRDRPASSRSSPINFGSDDEDHDRNQPDSDGEQTEEPTIHPDRQALLASSSAQNTLTFRSWQQNIITADEKEQERRRAEQAGSEAFDEARQRGNGASTRGGRGRGARARAEPSGRGRGRGRGRGSGDGVMP</sequence>
<name>A0AAE0WVF6_9PEZI</name>
<feature type="region of interest" description="Disordered" evidence="1">
    <location>
        <begin position="619"/>
        <end position="722"/>
    </location>
</feature>